<evidence type="ECO:0000259" key="5">
    <source>
        <dbReference type="PROSITE" id="PS50888"/>
    </source>
</evidence>
<dbReference type="InterPro" id="IPR044295">
    <property type="entry name" value="BIM1/2/3"/>
</dbReference>
<feature type="compositionally biased region" description="Polar residues" evidence="4">
    <location>
        <begin position="1"/>
        <end position="10"/>
    </location>
</feature>
<dbReference type="CDD" id="cd11453">
    <property type="entry name" value="bHLH_AtBIM_like"/>
    <property type="match status" value="1"/>
</dbReference>
<evidence type="ECO:0000256" key="2">
    <source>
        <dbReference type="ARBA" id="ARBA00023015"/>
    </source>
</evidence>
<keyword evidence="7" id="KW-1185">Reference proteome</keyword>
<dbReference type="GO" id="GO:0003700">
    <property type="term" value="F:DNA-binding transcription factor activity"/>
    <property type="evidence" value="ECO:0007669"/>
    <property type="project" value="InterPro"/>
</dbReference>
<dbReference type="AlphaFoldDB" id="A0A0K9NJT6"/>
<dbReference type="Pfam" id="PF00010">
    <property type="entry name" value="HLH"/>
    <property type="match status" value="1"/>
</dbReference>
<dbReference type="STRING" id="29655.A0A0K9NJT6"/>
<dbReference type="Proteomes" id="UP000036987">
    <property type="component" value="Unassembled WGS sequence"/>
</dbReference>
<sequence>MHMEVTSNVSKGFADDYEEEEEEDFGKRDAGELTVRVDRESNSDQKTATPRSKHSVTEQRRRSKINERFQILRDLIPHSDQKRDKASFLLEVIGYIQFLQEKVQSYESVYAGQNQENTNLTPWVKVLFRSFWEKAQKKSKVAMEELNHYAQPIKNNGPESPSGFIFSGCNTDSAGQCMLQNDENPVQYRNAGSGLVTRKETAVSVPLQPYRSSGNGFFQPQMLISDFQNVASASPTHLLRLGNSFDCELNNDDGLITDDGTISISNAYSQGLLHVLTQTLKSSGVDLSRTRISVQISLGKRTLKGNTFIQQGAEDPNPASEYQVFEDSHVVDSTCGNELVQVQKRHKPGMS</sequence>
<keyword evidence="3" id="KW-0804">Transcription</keyword>
<dbReference type="OrthoDB" id="690068at2759"/>
<dbReference type="GO" id="GO:0006351">
    <property type="term" value="P:DNA-templated transcription"/>
    <property type="evidence" value="ECO:0007669"/>
    <property type="project" value="InterPro"/>
</dbReference>
<dbReference type="Gene3D" id="4.10.280.10">
    <property type="entry name" value="Helix-loop-helix DNA-binding domain"/>
    <property type="match status" value="1"/>
</dbReference>
<keyword evidence="2" id="KW-0805">Transcription regulation</keyword>
<dbReference type="InterPro" id="IPR011598">
    <property type="entry name" value="bHLH_dom"/>
</dbReference>
<dbReference type="PANTHER" id="PTHR46412:SF3">
    <property type="entry name" value="TRANSCRIPTION FACTOR BIM1"/>
    <property type="match status" value="1"/>
</dbReference>
<evidence type="ECO:0000313" key="6">
    <source>
        <dbReference type="EMBL" id="KMZ57031.1"/>
    </source>
</evidence>
<dbReference type="EMBL" id="LFYR01002110">
    <property type="protein sequence ID" value="KMZ57031.1"/>
    <property type="molecule type" value="Genomic_DNA"/>
</dbReference>
<feature type="compositionally biased region" description="Acidic residues" evidence="4">
    <location>
        <begin position="15"/>
        <end position="24"/>
    </location>
</feature>
<dbReference type="PROSITE" id="PS50888">
    <property type="entry name" value="BHLH"/>
    <property type="match status" value="1"/>
</dbReference>
<accession>A0A0K9NJT6</accession>
<dbReference type="InterPro" id="IPR036638">
    <property type="entry name" value="HLH_DNA-bd_sf"/>
</dbReference>
<organism evidence="6 7">
    <name type="scientific">Zostera marina</name>
    <name type="common">Eelgrass</name>
    <dbReference type="NCBI Taxonomy" id="29655"/>
    <lineage>
        <taxon>Eukaryota</taxon>
        <taxon>Viridiplantae</taxon>
        <taxon>Streptophyta</taxon>
        <taxon>Embryophyta</taxon>
        <taxon>Tracheophyta</taxon>
        <taxon>Spermatophyta</taxon>
        <taxon>Magnoliopsida</taxon>
        <taxon>Liliopsida</taxon>
        <taxon>Zosteraceae</taxon>
        <taxon>Zostera</taxon>
    </lineage>
</organism>
<feature type="domain" description="BHLH" evidence="5">
    <location>
        <begin position="49"/>
        <end position="99"/>
    </location>
</feature>
<evidence type="ECO:0000313" key="7">
    <source>
        <dbReference type="Proteomes" id="UP000036987"/>
    </source>
</evidence>
<dbReference type="OMA" id="INERHAC"/>
<protein>
    <submittedName>
        <fullName evidence="6">Transcription factor BIM2</fullName>
    </submittedName>
</protein>
<evidence type="ECO:0000256" key="1">
    <source>
        <dbReference type="ARBA" id="ARBA00005510"/>
    </source>
</evidence>
<evidence type="ECO:0000256" key="3">
    <source>
        <dbReference type="ARBA" id="ARBA00023163"/>
    </source>
</evidence>
<dbReference type="PANTHER" id="PTHR46412">
    <property type="entry name" value="BES1-INTERACTING MYC-LIKE PROTEIN"/>
    <property type="match status" value="1"/>
</dbReference>
<dbReference type="SUPFAM" id="SSF47459">
    <property type="entry name" value="HLH, helix-loop-helix DNA-binding domain"/>
    <property type="match status" value="1"/>
</dbReference>
<dbReference type="GO" id="GO:0046983">
    <property type="term" value="F:protein dimerization activity"/>
    <property type="evidence" value="ECO:0007669"/>
    <property type="project" value="InterPro"/>
</dbReference>
<comment type="similarity">
    <text evidence="1">Belongs to the bHLH protein family.</text>
</comment>
<reference evidence="7" key="1">
    <citation type="journal article" date="2016" name="Nature">
        <title>The genome of the seagrass Zostera marina reveals angiosperm adaptation to the sea.</title>
        <authorList>
            <person name="Olsen J.L."/>
            <person name="Rouze P."/>
            <person name="Verhelst B."/>
            <person name="Lin Y.-C."/>
            <person name="Bayer T."/>
            <person name="Collen J."/>
            <person name="Dattolo E."/>
            <person name="De Paoli E."/>
            <person name="Dittami S."/>
            <person name="Maumus F."/>
            <person name="Michel G."/>
            <person name="Kersting A."/>
            <person name="Lauritano C."/>
            <person name="Lohaus R."/>
            <person name="Toepel M."/>
            <person name="Tonon T."/>
            <person name="Vanneste K."/>
            <person name="Amirebrahimi M."/>
            <person name="Brakel J."/>
            <person name="Bostroem C."/>
            <person name="Chovatia M."/>
            <person name="Grimwood J."/>
            <person name="Jenkins J.W."/>
            <person name="Jueterbock A."/>
            <person name="Mraz A."/>
            <person name="Stam W.T."/>
            <person name="Tice H."/>
            <person name="Bornberg-Bauer E."/>
            <person name="Green P.J."/>
            <person name="Pearson G.A."/>
            <person name="Procaccini G."/>
            <person name="Duarte C.M."/>
            <person name="Schmutz J."/>
            <person name="Reusch T.B.H."/>
            <person name="Van de Peer Y."/>
        </authorList>
    </citation>
    <scope>NUCLEOTIDE SEQUENCE [LARGE SCALE GENOMIC DNA]</scope>
    <source>
        <strain evidence="7">cv. Finnish</strain>
    </source>
</reference>
<proteinExistence type="inferred from homology"/>
<dbReference type="SMART" id="SM00353">
    <property type="entry name" value="HLH"/>
    <property type="match status" value="1"/>
</dbReference>
<name>A0A0K9NJT6_ZOSMR</name>
<feature type="region of interest" description="Disordered" evidence="4">
    <location>
        <begin position="1"/>
        <end position="62"/>
    </location>
</feature>
<evidence type="ECO:0000256" key="4">
    <source>
        <dbReference type="SAM" id="MobiDB-lite"/>
    </source>
</evidence>
<feature type="compositionally biased region" description="Basic and acidic residues" evidence="4">
    <location>
        <begin position="25"/>
        <end position="43"/>
    </location>
</feature>
<gene>
    <name evidence="6" type="ORF">ZOSMA_8G01800</name>
</gene>
<comment type="caution">
    <text evidence="6">The sequence shown here is derived from an EMBL/GenBank/DDBJ whole genome shotgun (WGS) entry which is preliminary data.</text>
</comment>